<reference evidence="6 7" key="1">
    <citation type="submission" date="2017-07" db="EMBL/GenBank/DDBJ databases">
        <title>Genome Sequence of Antarctobacter heliothermus Strain SMS3 Isolated from a culture of the Diatom Skeletonema marinoi.</title>
        <authorList>
            <person name="Topel M."/>
            <person name="Pinder M.I.M."/>
            <person name="Johansson O.N."/>
            <person name="Kourtchenko O."/>
            <person name="Godhe A."/>
            <person name="Clarke A.K."/>
        </authorList>
    </citation>
    <scope>NUCLEOTIDE SEQUENCE [LARGE SCALE GENOMIC DNA]</scope>
    <source>
        <strain evidence="6 7">SMS3</strain>
    </source>
</reference>
<evidence type="ECO:0000313" key="7">
    <source>
        <dbReference type="Proteomes" id="UP000203589"/>
    </source>
</evidence>
<dbReference type="GO" id="GO:0016462">
    <property type="term" value="F:pyrophosphatase activity"/>
    <property type="evidence" value="ECO:0007669"/>
    <property type="project" value="InterPro"/>
</dbReference>
<dbReference type="GO" id="GO:0005737">
    <property type="term" value="C:cytoplasm"/>
    <property type="evidence" value="ECO:0007669"/>
    <property type="project" value="TreeGrafter"/>
</dbReference>
<dbReference type="PROSITE" id="PS51462">
    <property type="entry name" value="NUDIX"/>
    <property type="match status" value="1"/>
</dbReference>
<accession>A0A222E2Q9</accession>
<dbReference type="EMBL" id="CP022540">
    <property type="protein sequence ID" value="ASP20251.1"/>
    <property type="molecule type" value="Genomic_DNA"/>
</dbReference>
<evidence type="ECO:0000256" key="4">
    <source>
        <dbReference type="ARBA" id="ARBA00022842"/>
    </source>
</evidence>
<dbReference type="PANTHER" id="PTHR12629">
    <property type="entry name" value="DIPHOSPHOINOSITOL POLYPHOSPHATE PHOSPHOHYDROLASE"/>
    <property type="match status" value="1"/>
</dbReference>
<dbReference type="Gene3D" id="3.90.79.10">
    <property type="entry name" value="Nucleoside Triphosphate Pyrophosphohydrolase"/>
    <property type="match status" value="1"/>
</dbReference>
<dbReference type="InterPro" id="IPR047198">
    <property type="entry name" value="DDP-like_NUDIX"/>
</dbReference>
<keyword evidence="4" id="KW-0460">Magnesium</keyword>
<comment type="cofactor">
    <cofactor evidence="1">
        <name>Mg(2+)</name>
        <dbReference type="ChEBI" id="CHEBI:18420"/>
    </cofactor>
</comment>
<dbReference type="GO" id="GO:0046872">
    <property type="term" value="F:metal ion binding"/>
    <property type="evidence" value="ECO:0007669"/>
    <property type="project" value="UniProtKB-KW"/>
</dbReference>
<keyword evidence="3 6" id="KW-0378">Hydrolase</keyword>
<dbReference type="Proteomes" id="UP000203589">
    <property type="component" value="Chromosome"/>
</dbReference>
<evidence type="ECO:0000256" key="1">
    <source>
        <dbReference type="ARBA" id="ARBA00001946"/>
    </source>
</evidence>
<evidence type="ECO:0000259" key="5">
    <source>
        <dbReference type="PROSITE" id="PS51462"/>
    </source>
</evidence>
<gene>
    <name evidence="6" type="ORF">ANTHELSMS3_01555</name>
</gene>
<feature type="domain" description="Nudix hydrolase" evidence="5">
    <location>
        <begin position="3"/>
        <end position="136"/>
    </location>
</feature>
<organism evidence="6 7">
    <name type="scientific">Antarctobacter heliothermus</name>
    <dbReference type="NCBI Taxonomy" id="74033"/>
    <lineage>
        <taxon>Bacteria</taxon>
        <taxon>Pseudomonadati</taxon>
        <taxon>Pseudomonadota</taxon>
        <taxon>Alphaproteobacteria</taxon>
        <taxon>Rhodobacterales</taxon>
        <taxon>Roseobacteraceae</taxon>
        <taxon>Antarctobacter</taxon>
    </lineage>
</organism>
<keyword evidence="2" id="KW-0479">Metal-binding</keyword>
<evidence type="ECO:0000256" key="3">
    <source>
        <dbReference type="ARBA" id="ARBA00022801"/>
    </source>
</evidence>
<dbReference type="PANTHER" id="PTHR12629:SF0">
    <property type="entry name" value="DIPHOSPHOINOSITOL-POLYPHOSPHATE DIPHOSPHATASE"/>
    <property type="match status" value="1"/>
</dbReference>
<keyword evidence="7" id="KW-1185">Reference proteome</keyword>
<name>A0A222E2Q9_9RHOB</name>
<evidence type="ECO:0000256" key="2">
    <source>
        <dbReference type="ARBA" id="ARBA00022723"/>
    </source>
</evidence>
<dbReference type="AlphaFoldDB" id="A0A222E2Q9"/>
<dbReference type="RefSeq" id="WP_094034358.1">
    <property type="nucleotide sequence ID" value="NZ_CP022540.1"/>
</dbReference>
<proteinExistence type="predicted"/>
<sequence length="153" mass="17714">MPERGQQIAALPMRRDAKDEVKVLMVTSRDTGRWVMPKGWQMDGKKPWRAAEIEALEEAGAKGHIGNERIGTYRYGKVLDDGQVVPCLVEVYPMFVDRLLRDWKERKERKRKWFTPKAAAQRVDEPDLAELLQSLHKNPHKVPAIRKLIDQMA</sequence>
<dbReference type="OrthoDB" id="7066910at2"/>
<dbReference type="InterPro" id="IPR015797">
    <property type="entry name" value="NUDIX_hydrolase-like_dom_sf"/>
</dbReference>
<evidence type="ECO:0000313" key="6">
    <source>
        <dbReference type="EMBL" id="ASP20251.1"/>
    </source>
</evidence>
<dbReference type="SUPFAM" id="SSF55811">
    <property type="entry name" value="Nudix"/>
    <property type="match status" value="1"/>
</dbReference>
<protein>
    <submittedName>
        <fullName evidence="6">NUDIX hydrolase</fullName>
    </submittedName>
</protein>
<dbReference type="CDD" id="cd04666">
    <property type="entry name" value="NUDIX_DIPP2_like_Nudt4"/>
    <property type="match status" value="1"/>
</dbReference>
<dbReference type="KEGG" id="aht:ANTHELSMS3_01555"/>
<dbReference type="InterPro" id="IPR000086">
    <property type="entry name" value="NUDIX_hydrolase_dom"/>
</dbReference>